<dbReference type="OrthoDB" id="3938054at2759"/>
<evidence type="ECO:0000313" key="3">
    <source>
        <dbReference type="Proteomes" id="UP000800200"/>
    </source>
</evidence>
<dbReference type="Pfam" id="PF13843">
    <property type="entry name" value="DDE_Tnp_1_7"/>
    <property type="match status" value="1"/>
</dbReference>
<dbReference type="InterPro" id="IPR029526">
    <property type="entry name" value="PGBD"/>
</dbReference>
<organism evidence="2 3">
    <name type="scientific">Zopfia rhizophila CBS 207.26</name>
    <dbReference type="NCBI Taxonomy" id="1314779"/>
    <lineage>
        <taxon>Eukaryota</taxon>
        <taxon>Fungi</taxon>
        <taxon>Dikarya</taxon>
        <taxon>Ascomycota</taxon>
        <taxon>Pezizomycotina</taxon>
        <taxon>Dothideomycetes</taxon>
        <taxon>Dothideomycetes incertae sedis</taxon>
        <taxon>Zopfiaceae</taxon>
        <taxon>Zopfia</taxon>
    </lineage>
</organism>
<gene>
    <name evidence="2" type="ORF">K469DRAFT_778578</name>
</gene>
<accession>A0A6A6E4M9</accession>
<dbReference type="AlphaFoldDB" id="A0A6A6E4M9"/>
<keyword evidence="3" id="KW-1185">Reference proteome</keyword>
<evidence type="ECO:0000259" key="1">
    <source>
        <dbReference type="Pfam" id="PF13843"/>
    </source>
</evidence>
<evidence type="ECO:0000313" key="2">
    <source>
        <dbReference type="EMBL" id="KAF2185569.1"/>
    </source>
</evidence>
<protein>
    <recommendedName>
        <fullName evidence="1">PiggyBac transposable element-derived protein domain-containing protein</fullName>
    </recommendedName>
</protein>
<feature type="domain" description="PiggyBac transposable element-derived protein" evidence="1">
    <location>
        <begin position="14"/>
        <end position="122"/>
    </location>
</feature>
<sequence>SIEWGTTYYKASKNKTIGQFAWRDNNIVLFASSIGNLAATVIRKRNRPSKTRTGAVKTRKVFRDAISKDLPIPELIDLYNHFMNAVDRFDQLKSYYTTLRSHRKTWRALFQLLFDITLVNCYKL</sequence>
<feature type="non-terminal residue" evidence="2">
    <location>
        <position position="1"/>
    </location>
</feature>
<name>A0A6A6E4M9_9PEZI</name>
<proteinExistence type="predicted"/>
<dbReference type="EMBL" id="ML994633">
    <property type="protein sequence ID" value="KAF2185569.1"/>
    <property type="molecule type" value="Genomic_DNA"/>
</dbReference>
<reference evidence="2" key="1">
    <citation type="journal article" date="2020" name="Stud. Mycol.">
        <title>101 Dothideomycetes genomes: a test case for predicting lifestyles and emergence of pathogens.</title>
        <authorList>
            <person name="Haridas S."/>
            <person name="Albert R."/>
            <person name="Binder M."/>
            <person name="Bloem J."/>
            <person name="Labutti K."/>
            <person name="Salamov A."/>
            <person name="Andreopoulos B."/>
            <person name="Baker S."/>
            <person name="Barry K."/>
            <person name="Bills G."/>
            <person name="Bluhm B."/>
            <person name="Cannon C."/>
            <person name="Castanera R."/>
            <person name="Culley D."/>
            <person name="Daum C."/>
            <person name="Ezra D."/>
            <person name="Gonzalez J."/>
            <person name="Henrissat B."/>
            <person name="Kuo A."/>
            <person name="Liang C."/>
            <person name="Lipzen A."/>
            <person name="Lutzoni F."/>
            <person name="Magnuson J."/>
            <person name="Mondo S."/>
            <person name="Nolan M."/>
            <person name="Ohm R."/>
            <person name="Pangilinan J."/>
            <person name="Park H.-J."/>
            <person name="Ramirez L."/>
            <person name="Alfaro M."/>
            <person name="Sun H."/>
            <person name="Tritt A."/>
            <person name="Yoshinaga Y."/>
            <person name="Zwiers L.-H."/>
            <person name="Turgeon B."/>
            <person name="Goodwin S."/>
            <person name="Spatafora J."/>
            <person name="Crous P."/>
            <person name="Grigoriev I."/>
        </authorList>
    </citation>
    <scope>NUCLEOTIDE SEQUENCE</scope>
    <source>
        <strain evidence="2">CBS 207.26</strain>
    </source>
</reference>
<dbReference type="Proteomes" id="UP000800200">
    <property type="component" value="Unassembled WGS sequence"/>
</dbReference>